<dbReference type="HOGENOM" id="CLU_077601_3_1_11"/>
<reference evidence="4 5" key="1">
    <citation type="journal article" date="2009" name="Stand. Genomic Sci.">
        <title>Complete genome sequence of Beutenbergia cavernae type strain (HKI 0122).</title>
        <authorList>
            <person name="Land M."/>
            <person name="Pukall R."/>
            <person name="Abt B."/>
            <person name="Goker M."/>
            <person name="Rohde M."/>
            <person name="Glavina Del Rio T."/>
            <person name="Tice H."/>
            <person name="Copeland A."/>
            <person name="Cheng J.F."/>
            <person name="Lucas S."/>
            <person name="Chen F."/>
            <person name="Nolan M."/>
            <person name="Bruce D."/>
            <person name="Goodwin L."/>
            <person name="Pitluck S."/>
            <person name="Ivanova N."/>
            <person name="Mavromatis K."/>
            <person name="Ovchinnikova G."/>
            <person name="Pati A."/>
            <person name="Chen A."/>
            <person name="Palaniappan K."/>
            <person name="Hauser L."/>
            <person name="Chang Y.J."/>
            <person name="Jefferies C.C."/>
            <person name="Saunders E."/>
            <person name="Brettin T."/>
            <person name="Detter J.C."/>
            <person name="Han C."/>
            <person name="Chain P."/>
            <person name="Bristow J."/>
            <person name="Eisen J.A."/>
            <person name="Markowitz V."/>
            <person name="Hugenholtz P."/>
            <person name="Kyrpides N.C."/>
            <person name="Klenk H.P."/>
            <person name="Lapidus A."/>
        </authorList>
    </citation>
    <scope>NUCLEOTIDE SEQUENCE [LARGE SCALE GENOMIC DNA]</scope>
    <source>
        <strain evidence="5">ATCC BAA-8 / DSM 12333 / NBRC 16432</strain>
    </source>
</reference>
<dbReference type="PANTHER" id="PTHR21666:SF270">
    <property type="entry name" value="MUREIN HYDROLASE ACTIVATOR ENVC"/>
    <property type="match status" value="1"/>
</dbReference>
<dbReference type="eggNOG" id="COG0739">
    <property type="taxonomic scope" value="Bacteria"/>
</dbReference>
<evidence type="ECO:0000313" key="5">
    <source>
        <dbReference type="Proteomes" id="UP000007962"/>
    </source>
</evidence>
<dbReference type="RefSeq" id="WP_015882998.1">
    <property type="nucleotide sequence ID" value="NC_012669.1"/>
</dbReference>
<dbReference type="EMBL" id="CP001618">
    <property type="protein sequence ID" value="ACQ80758.1"/>
    <property type="molecule type" value="Genomic_DNA"/>
</dbReference>
<keyword evidence="2" id="KW-0732">Signal</keyword>
<evidence type="ECO:0000259" key="3">
    <source>
        <dbReference type="Pfam" id="PF01551"/>
    </source>
</evidence>
<sequence length="191" mass="19317">MPTTNAARLATALLALGALAAGIGAHVRADADPPPATDAARGRSAPVPLEGAPGSIYDWPLGGPPPDVVRRFEPPPAPWAAGHRGVDLAAAQGTAVLAASDGVVAFAGTVADRGVVSVDHADGIRTTYEPLAPTVPAGERVARGDVVGILQSGHAEVPCLHWGARRGSDDYLDPLTLVGEPPVIRLYPSSG</sequence>
<dbReference type="InterPro" id="IPR016047">
    <property type="entry name" value="M23ase_b-sheet_dom"/>
</dbReference>
<dbReference type="OrthoDB" id="5245088at2"/>
<dbReference type="Proteomes" id="UP000007962">
    <property type="component" value="Chromosome"/>
</dbReference>
<evidence type="ECO:0000256" key="1">
    <source>
        <dbReference type="SAM" id="MobiDB-lite"/>
    </source>
</evidence>
<gene>
    <name evidence="4" type="ordered locus">Bcav_2508</name>
</gene>
<keyword evidence="5" id="KW-1185">Reference proteome</keyword>
<dbReference type="GO" id="GO:0004222">
    <property type="term" value="F:metalloendopeptidase activity"/>
    <property type="evidence" value="ECO:0007669"/>
    <property type="project" value="TreeGrafter"/>
</dbReference>
<feature type="domain" description="M23ase beta-sheet core" evidence="3">
    <location>
        <begin position="82"/>
        <end position="172"/>
    </location>
</feature>
<feature type="signal peptide" evidence="2">
    <location>
        <begin position="1"/>
        <end position="20"/>
    </location>
</feature>
<dbReference type="InterPro" id="IPR011055">
    <property type="entry name" value="Dup_hybrid_motif"/>
</dbReference>
<dbReference type="CDD" id="cd12797">
    <property type="entry name" value="M23_peptidase"/>
    <property type="match status" value="1"/>
</dbReference>
<feature type="region of interest" description="Disordered" evidence="1">
    <location>
        <begin position="30"/>
        <end position="49"/>
    </location>
</feature>
<dbReference type="PANTHER" id="PTHR21666">
    <property type="entry name" value="PEPTIDASE-RELATED"/>
    <property type="match status" value="1"/>
</dbReference>
<dbReference type="Pfam" id="PF01551">
    <property type="entry name" value="Peptidase_M23"/>
    <property type="match status" value="1"/>
</dbReference>
<evidence type="ECO:0000313" key="4">
    <source>
        <dbReference type="EMBL" id="ACQ80758.1"/>
    </source>
</evidence>
<dbReference type="STRING" id="471853.Bcav_2508"/>
<evidence type="ECO:0000256" key="2">
    <source>
        <dbReference type="SAM" id="SignalP"/>
    </source>
</evidence>
<dbReference type="InterPro" id="IPR050570">
    <property type="entry name" value="Cell_wall_metabolism_enzyme"/>
</dbReference>
<organism evidence="4 5">
    <name type="scientific">Beutenbergia cavernae (strain ATCC BAA-8 / DSM 12333 / CCUG 43141 / JCM 11478 / NBRC 16432 / NCIMB 13614 / HKI 0122)</name>
    <dbReference type="NCBI Taxonomy" id="471853"/>
    <lineage>
        <taxon>Bacteria</taxon>
        <taxon>Bacillati</taxon>
        <taxon>Actinomycetota</taxon>
        <taxon>Actinomycetes</taxon>
        <taxon>Micrococcales</taxon>
        <taxon>Beutenbergiaceae</taxon>
        <taxon>Beutenbergia</taxon>
    </lineage>
</organism>
<name>C5BWU2_BEUC1</name>
<protein>
    <submittedName>
        <fullName evidence="4">Peptidase M23</fullName>
    </submittedName>
</protein>
<dbReference type="AlphaFoldDB" id="C5BWU2"/>
<proteinExistence type="predicted"/>
<dbReference type="SUPFAM" id="SSF51261">
    <property type="entry name" value="Duplicated hybrid motif"/>
    <property type="match status" value="1"/>
</dbReference>
<feature type="chain" id="PRO_5038965328" evidence="2">
    <location>
        <begin position="21"/>
        <end position="191"/>
    </location>
</feature>
<accession>C5BWU2</accession>
<dbReference type="Gene3D" id="2.70.70.10">
    <property type="entry name" value="Glucose Permease (Domain IIA)"/>
    <property type="match status" value="1"/>
</dbReference>
<dbReference type="KEGG" id="bcv:Bcav_2508"/>